<dbReference type="EMBL" id="LUKF01000019">
    <property type="protein sequence ID" value="KYG60727.1"/>
    <property type="molecule type" value="Genomic_DNA"/>
</dbReference>
<dbReference type="AlphaFoldDB" id="A0A150WCU2"/>
<dbReference type="OrthoDB" id="5291669at2"/>
<feature type="transmembrane region" description="Helical" evidence="1">
    <location>
        <begin position="21"/>
        <end position="43"/>
    </location>
</feature>
<organism evidence="2 3">
    <name type="scientific">Bdellovibrio bacteriovorus</name>
    <dbReference type="NCBI Taxonomy" id="959"/>
    <lineage>
        <taxon>Bacteria</taxon>
        <taxon>Pseudomonadati</taxon>
        <taxon>Bdellovibrionota</taxon>
        <taxon>Bdellovibrionia</taxon>
        <taxon>Bdellovibrionales</taxon>
        <taxon>Pseudobdellovibrionaceae</taxon>
        <taxon>Bdellovibrio</taxon>
    </lineage>
</organism>
<keyword evidence="1" id="KW-1133">Transmembrane helix</keyword>
<protein>
    <recommendedName>
        <fullName evidence="4">Pilus assembly protein</fullName>
    </recommendedName>
</protein>
<evidence type="ECO:0000313" key="3">
    <source>
        <dbReference type="Proteomes" id="UP000075391"/>
    </source>
</evidence>
<sequence>MKAFKRILKPVQNESGLISAEFIFALVLCAGMCIILFALNFTLSMAEVAQYIAFSAARAHAASHVDPTKQQQLAKDKYNELVNNPTLKPLFNSSNDGAWFKLGALDVRSGLDGSDFSGDYKYTEDRVPQVGVRFDFQTRILNMKIAFLGSTAEDPDRGFSAKVTGLLIREPTQKECWEQQIKPRYSNILKLDSRYKVLGGIGENQYTPMEDNGC</sequence>
<keyword evidence="1" id="KW-0812">Transmembrane</keyword>
<reference evidence="2 3" key="1">
    <citation type="submission" date="2016-03" db="EMBL/GenBank/DDBJ databases">
        <authorList>
            <person name="Ploux O."/>
        </authorList>
    </citation>
    <scope>NUCLEOTIDE SEQUENCE [LARGE SCALE GENOMIC DNA]</scope>
    <source>
        <strain evidence="2 3">BER2</strain>
    </source>
</reference>
<evidence type="ECO:0000313" key="2">
    <source>
        <dbReference type="EMBL" id="KYG60727.1"/>
    </source>
</evidence>
<comment type="caution">
    <text evidence="2">The sequence shown here is derived from an EMBL/GenBank/DDBJ whole genome shotgun (WGS) entry which is preliminary data.</text>
</comment>
<dbReference type="Proteomes" id="UP000075391">
    <property type="component" value="Unassembled WGS sequence"/>
</dbReference>
<keyword evidence="1" id="KW-0472">Membrane</keyword>
<proteinExistence type="predicted"/>
<accession>A0A150WCU2</accession>
<gene>
    <name evidence="2" type="ORF">AZI85_12090</name>
</gene>
<evidence type="ECO:0008006" key="4">
    <source>
        <dbReference type="Google" id="ProtNLM"/>
    </source>
</evidence>
<dbReference type="RefSeq" id="WP_063244986.1">
    <property type="nucleotide sequence ID" value="NZ_CP168967.1"/>
</dbReference>
<evidence type="ECO:0000256" key="1">
    <source>
        <dbReference type="SAM" id="Phobius"/>
    </source>
</evidence>
<name>A0A150WCU2_BDEBC</name>